<dbReference type="Proteomes" id="UP000275078">
    <property type="component" value="Unassembled WGS sequence"/>
</dbReference>
<proteinExistence type="predicted"/>
<feature type="compositionally biased region" description="Basic and acidic residues" evidence="1">
    <location>
        <begin position="179"/>
        <end position="193"/>
    </location>
</feature>
<accession>A0A3N4I9V6</accession>
<dbReference type="EMBL" id="ML119683">
    <property type="protein sequence ID" value="RPA80971.1"/>
    <property type="molecule type" value="Genomic_DNA"/>
</dbReference>
<feature type="compositionally biased region" description="Basic residues" evidence="1">
    <location>
        <begin position="197"/>
        <end position="213"/>
    </location>
</feature>
<feature type="compositionally biased region" description="Basic and acidic residues" evidence="1">
    <location>
        <begin position="260"/>
        <end position="291"/>
    </location>
</feature>
<gene>
    <name evidence="2" type="ORF">BJ508DRAFT_326820</name>
</gene>
<feature type="compositionally biased region" description="Polar residues" evidence="1">
    <location>
        <begin position="17"/>
        <end position="35"/>
    </location>
</feature>
<feature type="region of interest" description="Disordered" evidence="1">
    <location>
        <begin position="179"/>
        <end position="310"/>
    </location>
</feature>
<name>A0A3N4I9V6_ASCIM</name>
<keyword evidence="3" id="KW-1185">Reference proteome</keyword>
<feature type="compositionally biased region" description="Acidic residues" evidence="1">
    <location>
        <begin position="238"/>
        <end position="249"/>
    </location>
</feature>
<sequence length="310" mass="34975">MNTNGPREPFSDHNEPNRQSTPNLATPTVSRTATATPIPAGRILNMSSPIPTAGKTKTCTKSRSSTSKSQTTATGTGNTRYHLSDDDLIFMFKLCCEHGDRYLKAKNKEDFWVYIQTLLSNKIGVHIGIPRQKAQSLVREFRIKQEIEKTKSGISIPDGELNQAISNWVTDWLDREESEKKTVDKSQEEEKAQHTAAVKKHQKSLLKSFKHKADHQAAKVAVSKTARLRRKTPKENEDGSVADDSDVTIELENGTQKRHASAEPTERPLTKKQKDQEIIDKRRDIRAREELYDNAFADNSKNSTGSEYKR</sequence>
<evidence type="ECO:0000313" key="2">
    <source>
        <dbReference type="EMBL" id="RPA80971.1"/>
    </source>
</evidence>
<protein>
    <submittedName>
        <fullName evidence="2">Uncharacterized protein</fullName>
    </submittedName>
</protein>
<feature type="compositionally biased region" description="Low complexity" evidence="1">
    <location>
        <begin position="55"/>
        <end position="76"/>
    </location>
</feature>
<dbReference type="STRING" id="1160509.A0A3N4I9V6"/>
<dbReference type="AlphaFoldDB" id="A0A3N4I9V6"/>
<organism evidence="2 3">
    <name type="scientific">Ascobolus immersus RN42</name>
    <dbReference type="NCBI Taxonomy" id="1160509"/>
    <lineage>
        <taxon>Eukaryota</taxon>
        <taxon>Fungi</taxon>
        <taxon>Dikarya</taxon>
        <taxon>Ascomycota</taxon>
        <taxon>Pezizomycotina</taxon>
        <taxon>Pezizomycetes</taxon>
        <taxon>Pezizales</taxon>
        <taxon>Ascobolaceae</taxon>
        <taxon>Ascobolus</taxon>
    </lineage>
</organism>
<reference evidence="2 3" key="1">
    <citation type="journal article" date="2018" name="Nat. Ecol. Evol.">
        <title>Pezizomycetes genomes reveal the molecular basis of ectomycorrhizal truffle lifestyle.</title>
        <authorList>
            <person name="Murat C."/>
            <person name="Payen T."/>
            <person name="Noel B."/>
            <person name="Kuo A."/>
            <person name="Morin E."/>
            <person name="Chen J."/>
            <person name="Kohler A."/>
            <person name="Krizsan K."/>
            <person name="Balestrini R."/>
            <person name="Da Silva C."/>
            <person name="Montanini B."/>
            <person name="Hainaut M."/>
            <person name="Levati E."/>
            <person name="Barry K.W."/>
            <person name="Belfiori B."/>
            <person name="Cichocki N."/>
            <person name="Clum A."/>
            <person name="Dockter R.B."/>
            <person name="Fauchery L."/>
            <person name="Guy J."/>
            <person name="Iotti M."/>
            <person name="Le Tacon F."/>
            <person name="Lindquist E.A."/>
            <person name="Lipzen A."/>
            <person name="Malagnac F."/>
            <person name="Mello A."/>
            <person name="Molinier V."/>
            <person name="Miyauchi S."/>
            <person name="Poulain J."/>
            <person name="Riccioni C."/>
            <person name="Rubini A."/>
            <person name="Sitrit Y."/>
            <person name="Splivallo R."/>
            <person name="Traeger S."/>
            <person name="Wang M."/>
            <person name="Zifcakova L."/>
            <person name="Wipf D."/>
            <person name="Zambonelli A."/>
            <person name="Paolocci F."/>
            <person name="Nowrousian M."/>
            <person name="Ottonello S."/>
            <person name="Baldrian P."/>
            <person name="Spatafora J.W."/>
            <person name="Henrissat B."/>
            <person name="Nagy L.G."/>
            <person name="Aury J.M."/>
            <person name="Wincker P."/>
            <person name="Grigoriev I.V."/>
            <person name="Bonfante P."/>
            <person name="Martin F.M."/>
        </authorList>
    </citation>
    <scope>NUCLEOTIDE SEQUENCE [LARGE SCALE GENOMIC DNA]</scope>
    <source>
        <strain evidence="2 3">RN42</strain>
    </source>
</reference>
<evidence type="ECO:0000256" key="1">
    <source>
        <dbReference type="SAM" id="MobiDB-lite"/>
    </source>
</evidence>
<evidence type="ECO:0000313" key="3">
    <source>
        <dbReference type="Proteomes" id="UP000275078"/>
    </source>
</evidence>
<feature type="region of interest" description="Disordered" evidence="1">
    <location>
        <begin position="1"/>
        <end position="78"/>
    </location>
</feature>
<feature type="compositionally biased region" description="Polar residues" evidence="1">
    <location>
        <begin position="297"/>
        <end position="310"/>
    </location>
</feature>